<evidence type="ECO:0000313" key="1">
    <source>
        <dbReference type="EMBL" id="QLB63178.1"/>
    </source>
</evidence>
<sequence>MTCGVRFFLFDKLRLLAQDDDFHSDRRLDHEQHEFVSGDRRVDFCDLLIRSRSFVIVLTVSRLDIVAYLIGREPVRR</sequence>
<name>A0A9Q6S246_9BURK</name>
<protein>
    <submittedName>
        <fullName evidence="1">Uncharacterized protein</fullName>
    </submittedName>
</protein>
<dbReference type="AlphaFoldDB" id="A0A9Q6S246"/>
<accession>A0A9Q6S246</accession>
<organism evidence="1 2">
    <name type="scientific">Paraburkholderia caribensis</name>
    <dbReference type="NCBI Taxonomy" id="75105"/>
    <lineage>
        <taxon>Bacteria</taxon>
        <taxon>Pseudomonadati</taxon>
        <taxon>Pseudomonadota</taxon>
        <taxon>Betaproteobacteria</taxon>
        <taxon>Burkholderiales</taxon>
        <taxon>Burkholderiaceae</taxon>
        <taxon>Paraburkholderia</taxon>
    </lineage>
</organism>
<dbReference type="Proteomes" id="UP000509548">
    <property type="component" value="Chromosome 1"/>
</dbReference>
<gene>
    <name evidence="1" type="ORF">A9O66_12745</name>
</gene>
<proteinExistence type="predicted"/>
<evidence type="ECO:0000313" key="2">
    <source>
        <dbReference type="Proteomes" id="UP000509548"/>
    </source>
</evidence>
<dbReference type="EMBL" id="CP015958">
    <property type="protein sequence ID" value="QLB63178.1"/>
    <property type="molecule type" value="Genomic_DNA"/>
</dbReference>
<reference evidence="1 2" key="1">
    <citation type="journal article" date="2014" name="Genome Announc.">
        <title>Draft Genome Sequence of the Haloacid-Degrading Burkholderia caribensis Strain MBA4.</title>
        <authorList>
            <person name="Pan Y."/>
            <person name="Kong K.F."/>
            <person name="Tsang J.S."/>
        </authorList>
    </citation>
    <scope>NUCLEOTIDE SEQUENCE [LARGE SCALE GENOMIC DNA]</scope>
    <source>
        <strain evidence="1 2">852011</strain>
    </source>
</reference>